<dbReference type="Proteomes" id="UP001370490">
    <property type="component" value="Unassembled WGS sequence"/>
</dbReference>
<dbReference type="GO" id="GO:0098542">
    <property type="term" value="P:defense response to other organism"/>
    <property type="evidence" value="ECO:0007669"/>
    <property type="project" value="InterPro"/>
</dbReference>
<comment type="subcellular location">
    <subcellularLocation>
        <location evidence="1">Membrane</location>
        <topology evidence="1">Single-pass membrane protein</topology>
    </subcellularLocation>
</comment>
<evidence type="ECO:0000256" key="1">
    <source>
        <dbReference type="ARBA" id="ARBA00004167"/>
    </source>
</evidence>
<accession>A0AAN8W899</accession>
<proteinExistence type="predicted"/>
<dbReference type="SUPFAM" id="SSF117070">
    <property type="entry name" value="LEA14-like"/>
    <property type="match status" value="1"/>
</dbReference>
<gene>
    <name evidence="7" type="ORF">RJ641_026091</name>
</gene>
<reference evidence="7 8" key="1">
    <citation type="submission" date="2023-12" db="EMBL/GenBank/DDBJ databases">
        <title>A high-quality genome assembly for Dillenia turbinata (Dilleniales).</title>
        <authorList>
            <person name="Chanderbali A."/>
        </authorList>
    </citation>
    <scope>NUCLEOTIDE SEQUENCE [LARGE SCALE GENOMIC DNA]</scope>
    <source>
        <strain evidence="7">LSX21</strain>
        <tissue evidence="7">Leaf</tissue>
    </source>
</reference>
<feature type="domain" description="Late embryogenesis abundant protein LEA-2 subgroup" evidence="6">
    <location>
        <begin position="94"/>
        <end position="179"/>
    </location>
</feature>
<dbReference type="PANTHER" id="PTHR31234">
    <property type="entry name" value="LATE EMBRYOGENESIS ABUNDANT (LEA) HYDROXYPROLINE-RICH GLYCOPROTEIN FAMILY"/>
    <property type="match status" value="1"/>
</dbReference>
<dbReference type="Gene3D" id="2.60.40.1820">
    <property type="match status" value="1"/>
</dbReference>
<evidence type="ECO:0000313" key="7">
    <source>
        <dbReference type="EMBL" id="KAK6944989.1"/>
    </source>
</evidence>
<dbReference type="InterPro" id="IPR044839">
    <property type="entry name" value="NDR1-like"/>
</dbReference>
<dbReference type="AlphaFoldDB" id="A0AAN8W899"/>
<sequence length="243" mass="27263">MTTGVSSRYTQIPTTNPEQGRQSVVVLQPYHDYHYHRGNLRRCLALLAVFVILSTAIFALYPYDPDIRLSRLHLNNFHLHTTPKISLSLSLSLTLRVHNPNFFSLNYTSLNVSIGYRGRELGFVRSNGGLLKAKRVSYVAAVLDLDAVEVAHDVIYLIGDLAKGLIAFDTVSVVEGSLGLFFFQVPLEGEVSCEVYIDTDNQTISHQDCYPELCYEKSEIAGLRYQNSLDEITSLKQFTLLGL</sequence>
<dbReference type="Pfam" id="PF03168">
    <property type="entry name" value="LEA_2"/>
    <property type="match status" value="1"/>
</dbReference>
<evidence type="ECO:0000256" key="5">
    <source>
        <dbReference type="SAM" id="Phobius"/>
    </source>
</evidence>
<dbReference type="EMBL" id="JBAMMX010000003">
    <property type="protein sequence ID" value="KAK6944989.1"/>
    <property type="molecule type" value="Genomic_DNA"/>
</dbReference>
<protein>
    <submittedName>
        <fullName evidence="7">Late embryogenesis abundant protein, LEA_2 subgroup</fullName>
    </submittedName>
</protein>
<evidence type="ECO:0000256" key="3">
    <source>
        <dbReference type="ARBA" id="ARBA00022989"/>
    </source>
</evidence>
<keyword evidence="8" id="KW-1185">Reference proteome</keyword>
<dbReference type="PANTHER" id="PTHR31234:SF4">
    <property type="entry name" value="EXPRESSED PROTEIN"/>
    <property type="match status" value="1"/>
</dbReference>
<evidence type="ECO:0000313" key="8">
    <source>
        <dbReference type="Proteomes" id="UP001370490"/>
    </source>
</evidence>
<evidence type="ECO:0000259" key="6">
    <source>
        <dbReference type="Pfam" id="PF03168"/>
    </source>
</evidence>
<keyword evidence="4 5" id="KW-0472">Membrane</keyword>
<evidence type="ECO:0000256" key="2">
    <source>
        <dbReference type="ARBA" id="ARBA00022692"/>
    </source>
</evidence>
<feature type="transmembrane region" description="Helical" evidence="5">
    <location>
        <begin position="43"/>
        <end position="63"/>
    </location>
</feature>
<dbReference type="GO" id="GO:0016020">
    <property type="term" value="C:membrane"/>
    <property type="evidence" value="ECO:0007669"/>
    <property type="project" value="UniProtKB-SubCell"/>
</dbReference>
<name>A0AAN8W899_9MAGN</name>
<comment type="caution">
    <text evidence="7">The sequence shown here is derived from an EMBL/GenBank/DDBJ whole genome shotgun (WGS) entry which is preliminary data.</text>
</comment>
<keyword evidence="2 5" id="KW-0812">Transmembrane</keyword>
<dbReference type="InterPro" id="IPR004864">
    <property type="entry name" value="LEA_2"/>
</dbReference>
<evidence type="ECO:0000256" key="4">
    <source>
        <dbReference type="ARBA" id="ARBA00023136"/>
    </source>
</evidence>
<organism evidence="7 8">
    <name type="scientific">Dillenia turbinata</name>
    <dbReference type="NCBI Taxonomy" id="194707"/>
    <lineage>
        <taxon>Eukaryota</taxon>
        <taxon>Viridiplantae</taxon>
        <taxon>Streptophyta</taxon>
        <taxon>Embryophyta</taxon>
        <taxon>Tracheophyta</taxon>
        <taxon>Spermatophyta</taxon>
        <taxon>Magnoliopsida</taxon>
        <taxon>eudicotyledons</taxon>
        <taxon>Gunneridae</taxon>
        <taxon>Pentapetalae</taxon>
        <taxon>Dilleniales</taxon>
        <taxon>Dilleniaceae</taxon>
        <taxon>Dillenia</taxon>
    </lineage>
</organism>
<keyword evidence="3 5" id="KW-1133">Transmembrane helix</keyword>